<dbReference type="Proteomes" id="UP000823934">
    <property type="component" value="Unassembled WGS sequence"/>
</dbReference>
<comment type="caution">
    <text evidence="2">The sequence shown here is derived from an EMBL/GenBank/DDBJ whole genome shotgun (WGS) entry which is preliminary data.</text>
</comment>
<reference evidence="2" key="1">
    <citation type="journal article" date="2021" name="PeerJ">
        <title>Extensive microbial diversity within the chicken gut microbiome revealed by metagenomics and culture.</title>
        <authorList>
            <person name="Gilroy R."/>
            <person name="Ravi A."/>
            <person name="Getino M."/>
            <person name="Pursley I."/>
            <person name="Horton D.L."/>
            <person name="Alikhan N.F."/>
            <person name="Baker D."/>
            <person name="Gharbi K."/>
            <person name="Hall N."/>
            <person name="Watson M."/>
            <person name="Adriaenssens E.M."/>
            <person name="Foster-Nyarko E."/>
            <person name="Jarju S."/>
            <person name="Secka A."/>
            <person name="Antonio M."/>
            <person name="Oren A."/>
            <person name="Chaudhuri R.R."/>
            <person name="La Ragione R."/>
            <person name="Hildebrand F."/>
            <person name="Pallen M.J."/>
        </authorList>
    </citation>
    <scope>NUCLEOTIDE SEQUENCE</scope>
    <source>
        <strain evidence="2">CHK160-9182</strain>
    </source>
</reference>
<dbReference type="EMBL" id="DXHP01000206">
    <property type="protein sequence ID" value="HIW07554.1"/>
    <property type="molecule type" value="Genomic_DNA"/>
</dbReference>
<feature type="signal peptide" evidence="1">
    <location>
        <begin position="1"/>
        <end position="21"/>
    </location>
</feature>
<evidence type="ECO:0008006" key="4">
    <source>
        <dbReference type="Google" id="ProtNLM"/>
    </source>
</evidence>
<protein>
    <recommendedName>
        <fullName evidence="4">Secreted protein</fullName>
    </recommendedName>
</protein>
<name>A0A9D1Q7K2_9GAMM</name>
<organism evidence="2 3">
    <name type="scientific">Candidatus Ignatzschineria merdigallinarum</name>
    <dbReference type="NCBI Taxonomy" id="2838621"/>
    <lineage>
        <taxon>Bacteria</taxon>
        <taxon>Pseudomonadati</taxon>
        <taxon>Pseudomonadota</taxon>
        <taxon>Gammaproteobacteria</taxon>
        <taxon>Cardiobacteriales</taxon>
        <taxon>Ignatzschineriaceae</taxon>
        <taxon>Ignatzschineria</taxon>
    </lineage>
</organism>
<evidence type="ECO:0000256" key="1">
    <source>
        <dbReference type="SAM" id="SignalP"/>
    </source>
</evidence>
<evidence type="ECO:0000313" key="2">
    <source>
        <dbReference type="EMBL" id="HIW07554.1"/>
    </source>
</evidence>
<sequence>MMKSFFSALFLLTFSFSSSVAVSEIMDGRYLGAGSDSDIVIETDGEGRQRFLMNVLGANGHMCVDVAGTIIGNQGLVDDEEDLGLGVCELDFQQNRHILDITAKDYEGCRQYCGMRATLEGSYRMPPQNCTFNAMTAQRYEFKKLYDEKQYGDAEAILNRLLSQCDFYLDFVQRDAIRNDLALTLYHQGEPLRCLEVLSSTVTMDPNIYLPPLEQEMYEDTEKAIRFNWGLCGG</sequence>
<dbReference type="AlphaFoldDB" id="A0A9D1Q7K2"/>
<accession>A0A9D1Q7K2</accession>
<reference evidence="2" key="2">
    <citation type="submission" date="2021-04" db="EMBL/GenBank/DDBJ databases">
        <authorList>
            <person name="Gilroy R."/>
        </authorList>
    </citation>
    <scope>NUCLEOTIDE SEQUENCE</scope>
    <source>
        <strain evidence="2">CHK160-9182</strain>
    </source>
</reference>
<feature type="chain" id="PRO_5038932133" description="Secreted protein" evidence="1">
    <location>
        <begin position="22"/>
        <end position="234"/>
    </location>
</feature>
<evidence type="ECO:0000313" key="3">
    <source>
        <dbReference type="Proteomes" id="UP000823934"/>
    </source>
</evidence>
<gene>
    <name evidence="2" type="ORF">H9889_09565</name>
</gene>
<keyword evidence="1" id="KW-0732">Signal</keyword>
<proteinExistence type="predicted"/>